<dbReference type="GO" id="GO:0003964">
    <property type="term" value="F:RNA-directed DNA polymerase activity"/>
    <property type="evidence" value="ECO:0007669"/>
    <property type="project" value="UniProtKB-KW"/>
</dbReference>
<protein>
    <submittedName>
        <fullName evidence="2">RNA-directed DNA polymerase from mobile element jockey</fullName>
    </submittedName>
</protein>
<dbReference type="GO" id="GO:0007508">
    <property type="term" value="P:larval heart development"/>
    <property type="evidence" value="ECO:0007669"/>
    <property type="project" value="TreeGrafter"/>
</dbReference>
<dbReference type="AlphaFoldDB" id="A0A091SXY0"/>
<keyword evidence="2" id="KW-0808">Transferase</keyword>
<dbReference type="GO" id="GO:0031012">
    <property type="term" value="C:extracellular matrix"/>
    <property type="evidence" value="ECO:0007669"/>
    <property type="project" value="TreeGrafter"/>
</dbReference>
<feature type="non-terminal residue" evidence="2">
    <location>
        <position position="1"/>
    </location>
</feature>
<feature type="region of interest" description="Disordered" evidence="1">
    <location>
        <begin position="1"/>
        <end position="39"/>
    </location>
</feature>
<dbReference type="PANTHER" id="PTHR33395">
    <property type="entry name" value="TRANSCRIPTASE, PUTATIVE-RELATED-RELATED"/>
    <property type="match status" value="1"/>
</dbReference>
<accession>A0A091SXY0</accession>
<keyword evidence="3" id="KW-1185">Reference proteome</keyword>
<proteinExistence type="predicted"/>
<organism evidence="2 3">
    <name type="scientific">Pelecanus crispus</name>
    <name type="common">Dalmatian pelican</name>
    <dbReference type="NCBI Taxonomy" id="36300"/>
    <lineage>
        <taxon>Eukaryota</taxon>
        <taxon>Metazoa</taxon>
        <taxon>Chordata</taxon>
        <taxon>Craniata</taxon>
        <taxon>Vertebrata</taxon>
        <taxon>Euteleostomi</taxon>
        <taxon>Archelosauria</taxon>
        <taxon>Archosauria</taxon>
        <taxon>Dinosauria</taxon>
        <taxon>Saurischia</taxon>
        <taxon>Theropoda</taxon>
        <taxon>Coelurosauria</taxon>
        <taxon>Aves</taxon>
        <taxon>Neognathae</taxon>
        <taxon>Neoaves</taxon>
        <taxon>Aequornithes</taxon>
        <taxon>Pelecaniformes</taxon>
        <taxon>Pelecanidae</taxon>
        <taxon>Pelecanus</taxon>
    </lineage>
</organism>
<name>A0A091SXY0_PELCR</name>
<feature type="non-terminal residue" evidence="2">
    <location>
        <position position="115"/>
    </location>
</feature>
<feature type="compositionally biased region" description="Basic and acidic residues" evidence="1">
    <location>
        <begin position="14"/>
        <end position="24"/>
    </location>
</feature>
<dbReference type="EMBL" id="KK489919">
    <property type="protein sequence ID" value="KFQ63173.1"/>
    <property type="molecule type" value="Genomic_DNA"/>
</dbReference>
<keyword evidence="2" id="KW-0695">RNA-directed DNA polymerase</keyword>
<sequence length="115" mass="12877">PKDGDQGGKAPPTVREDQVRDHLKNLSVHNSTGPDEMHPRVLRELADVVAKPLSMIFEKSWQSGEVPADWKKGNVVPIFKKGRKEDPGNYRPASLTSVPGKIMQQILLEDMLKHM</sequence>
<keyword evidence="2" id="KW-0548">Nucleotidyltransferase</keyword>
<dbReference type="Proteomes" id="UP000054150">
    <property type="component" value="Unassembled WGS sequence"/>
</dbReference>
<gene>
    <name evidence="2" type="ORF">N334_03656</name>
</gene>
<dbReference type="GO" id="GO:0061343">
    <property type="term" value="P:cell adhesion involved in heart morphogenesis"/>
    <property type="evidence" value="ECO:0007669"/>
    <property type="project" value="TreeGrafter"/>
</dbReference>
<dbReference type="PANTHER" id="PTHR33395:SF22">
    <property type="entry name" value="REVERSE TRANSCRIPTASE DOMAIN-CONTAINING PROTEIN"/>
    <property type="match status" value="1"/>
</dbReference>
<evidence type="ECO:0000256" key="1">
    <source>
        <dbReference type="SAM" id="MobiDB-lite"/>
    </source>
</evidence>
<evidence type="ECO:0000313" key="3">
    <source>
        <dbReference type="Proteomes" id="UP000054150"/>
    </source>
</evidence>
<evidence type="ECO:0000313" key="2">
    <source>
        <dbReference type="EMBL" id="KFQ63173.1"/>
    </source>
</evidence>
<reference evidence="2 3" key="1">
    <citation type="submission" date="2014-04" db="EMBL/GenBank/DDBJ databases">
        <title>Genome evolution of avian class.</title>
        <authorList>
            <person name="Zhang G."/>
            <person name="Li C."/>
        </authorList>
    </citation>
    <scope>NUCLEOTIDE SEQUENCE [LARGE SCALE GENOMIC DNA]</scope>
    <source>
        <strain evidence="2">BGI_N334</strain>
    </source>
</reference>